<dbReference type="Proteomes" id="UP000033647">
    <property type="component" value="Unassembled WGS sequence"/>
</dbReference>
<keyword evidence="2" id="KW-1185">Reference proteome</keyword>
<gene>
    <name evidence="1" type="ORF">TI39_contig4331g00003</name>
</gene>
<accession>A0A0F4G7J3</accession>
<evidence type="ECO:0000313" key="1">
    <source>
        <dbReference type="EMBL" id="KJX93343.1"/>
    </source>
</evidence>
<reference evidence="1 2" key="1">
    <citation type="submission" date="2015-03" db="EMBL/GenBank/DDBJ databases">
        <title>RNA-seq based gene annotation and comparative genomics of four Zymoseptoria species reveal species-specific pathogenicity related genes and transposable element activity.</title>
        <authorList>
            <person name="Grandaubert J."/>
            <person name="Bhattacharyya A."/>
            <person name="Stukenbrock E.H."/>
        </authorList>
    </citation>
    <scope>NUCLEOTIDE SEQUENCE [LARGE SCALE GENOMIC DNA]</scope>
    <source>
        <strain evidence="1 2">Zb18110</strain>
    </source>
</reference>
<name>A0A0F4G7J3_9PEZI</name>
<proteinExistence type="predicted"/>
<evidence type="ECO:0000313" key="2">
    <source>
        <dbReference type="Proteomes" id="UP000033647"/>
    </source>
</evidence>
<dbReference type="AlphaFoldDB" id="A0A0F4G7J3"/>
<sequence>MAPTVQPIIYIAQYSLPFHKTPPPPPTPLIRLTLHLLERLEIWLTTLHARMHGDIQQHKHQRAMEVARTNAELDYARRWLEFRRNEAMQMAHIRGTVEHARFEAREARAVRRAEEWIEGEGLAIRVGRSVVEDSNMEMLQTG</sequence>
<organism evidence="1 2">
    <name type="scientific">Zymoseptoria brevis</name>
    <dbReference type="NCBI Taxonomy" id="1047168"/>
    <lineage>
        <taxon>Eukaryota</taxon>
        <taxon>Fungi</taxon>
        <taxon>Dikarya</taxon>
        <taxon>Ascomycota</taxon>
        <taxon>Pezizomycotina</taxon>
        <taxon>Dothideomycetes</taxon>
        <taxon>Dothideomycetidae</taxon>
        <taxon>Mycosphaerellales</taxon>
        <taxon>Mycosphaerellaceae</taxon>
        <taxon>Zymoseptoria</taxon>
    </lineage>
</organism>
<protein>
    <submittedName>
        <fullName evidence="1">Uncharacterized protein</fullName>
    </submittedName>
</protein>
<dbReference type="EMBL" id="LAFY01004290">
    <property type="protein sequence ID" value="KJX93343.1"/>
    <property type="molecule type" value="Genomic_DNA"/>
</dbReference>
<comment type="caution">
    <text evidence="1">The sequence shown here is derived from an EMBL/GenBank/DDBJ whole genome shotgun (WGS) entry which is preliminary data.</text>
</comment>